<evidence type="ECO:0000256" key="3">
    <source>
        <dbReference type="PIRSR" id="PIRSR603782-1"/>
    </source>
</evidence>
<keyword evidence="3" id="KW-0479">Metal-binding</keyword>
<dbReference type="Gene3D" id="3.40.30.10">
    <property type="entry name" value="Glutaredoxin"/>
    <property type="match status" value="1"/>
</dbReference>
<keyword evidence="2 3" id="KW-0186">Copper</keyword>
<feature type="domain" description="Thioredoxin" evidence="5">
    <location>
        <begin position="41"/>
        <end position="206"/>
    </location>
</feature>
<evidence type="ECO:0000313" key="6">
    <source>
        <dbReference type="EMBL" id="PTU31101.1"/>
    </source>
</evidence>
<accession>A0A2T5MET7</accession>
<feature type="disulfide bond" description="Redox-active" evidence="4">
    <location>
        <begin position="79"/>
        <end position="83"/>
    </location>
</feature>
<evidence type="ECO:0000259" key="5">
    <source>
        <dbReference type="PROSITE" id="PS51352"/>
    </source>
</evidence>
<keyword evidence="7" id="KW-1185">Reference proteome</keyword>
<dbReference type="EMBL" id="QANS01000004">
    <property type="protein sequence ID" value="PTU31101.1"/>
    <property type="molecule type" value="Genomic_DNA"/>
</dbReference>
<dbReference type="CDD" id="cd02968">
    <property type="entry name" value="SCO"/>
    <property type="match status" value="1"/>
</dbReference>
<evidence type="ECO:0000256" key="2">
    <source>
        <dbReference type="ARBA" id="ARBA00023008"/>
    </source>
</evidence>
<organism evidence="6 7">
    <name type="scientific">Stenotrophobium rhamnosiphilum</name>
    <dbReference type="NCBI Taxonomy" id="2029166"/>
    <lineage>
        <taxon>Bacteria</taxon>
        <taxon>Pseudomonadati</taxon>
        <taxon>Pseudomonadota</taxon>
        <taxon>Gammaproteobacteria</taxon>
        <taxon>Nevskiales</taxon>
        <taxon>Nevskiaceae</taxon>
        <taxon>Stenotrophobium</taxon>
    </lineage>
</organism>
<name>A0A2T5MET7_9GAMM</name>
<comment type="similarity">
    <text evidence="1">Belongs to the SCO1/2 family.</text>
</comment>
<dbReference type="InterPro" id="IPR003782">
    <property type="entry name" value="SCO1/SenC"/>
</dbReference>
<feature type="binding site" evidence="3">
    <location>
        <position position="83"/>
    </location>
    <ligand>
        <name>Cu cation</name>
        <dbReference type="ChEBI" id="CHEBI:23378"/>
    </ligand>
</feature>
<protein>
    <submittedName>
        <fullName evidence="6">SCO family protein</fullName>
    </submittedName>
</protein>
<gene>
    <name evidence="6" type="ORF">CJD38_12480</name>
</gene>
<feature type="binding site" evidence="3">
    <location>
        <position position="168"/>
    </location>
    <ligand>
        <name>Cu cation</name>
        <dbReference type="ChEBI" id="CHEBI:23378"/>
    </ligand>
</feature>
<sequence>MPVSSRILTVAVAVAAAVLGLAAASFLLRPPTIEIKSGTLLQQPRQLPEFALTRDNGQPYTLASLHGHWTLFFPGFITCPDVCPTTLAFLKTLTTKLSAEGQKLDVAFVSVDPERDTPERLASYVHYFNPEFIGVTAKEPELARFAQLLGIAYSKVPSKDGKTYTMDHTAALILVDPQGRIAAYFTPPHQLDVMSADLVAVMKGKQ</sequence>
<proteinExistence type="inferred from homology"/>
<dbReference type="PANTHER" id="PTHR12151">
    <property type="entry name" value="ELECTRON TRANSPORT PROTIN SCO1/SENC FAMILY MEMBER"/>
    <property type="match status" value="1"/>
</dbReference>
<dbReference type="PANTHER" id="PTHR12151:SF25">
    <property type="entry name" value="LINALOOL DEHYDRATASE_ISOMERASE DOMAIN-CONTAINING PROTEIN"/>
    <property type="match status" value="1"/>
</dbReference>
<dbReference type="AlphaFoldDB" id="A0A2T5MET7"/>
<dbReference type="Pfam" id="PF02630">
    <property type="entry name" value="SCO1-SenC"/>
    <property type="match status" value="1"/>
</dbReference>
<feature type="binding site" evidence="3">
    <location>
        <position position="79"/>
    </location>
    <ligand>
        <name>Cu cation</name>
        <dbReference type="ChEBI" id="CHEBI:23378"/>
    </ligand>
</feature>
<dbReference type="GO" id="GO:0046872">
    <property type="term" value="F:metal ion binding"/>
    <property type="evidence" value="ECO:0007669"/>
    <property type="project" value="UniProtKB-KW"/>
</dbReference>
<comment type="caution">
    <text evidence="6">The sequence shown here is derived from an EMBL/GenBank/DDBJ whole genome shotgun (WGS) entry which is preliminary data.</text>
</comment>
<dbReference type="PROSITE" id="PS51352">
    <property type="entry name" value="THIOREDOXIN_2"/>
    <property type="match status" value="1"/>
</dbReference>
<evidence type="ECO:0000256" key="4">
    <source>
        <dbReference type="PIRSR" id="PIRSR603782-2"/>
    </source>
</evidence>
<keyword evidence="4" id="KW-1015">Disulfide bond</keyword>
<dbReference type="Proteomes" id="UP000244248">
    <property type="component" value="Unassembled WGS sequence"/>
</dbReference>
<dbReference type="InterPro" id="IPR036249">
    <property type="entry name" value="Thioredoxin-like_sf"/>
</dbReference>
<dbReference type="SUPFAM" id="SSF52833">
    <property type="entry name" value="Thioredoxin-like"/>
    <property type="match status" value="1"/>
</dbReference>
<dbReference type="OrthoDB" id="9790194at2"/>
<dbReference type="InterPro" id="IPR013766">
    <property type="entry name" value="Thioredoxin_domain"/>
</dbReference>
<reference evidence="6 7" key="1">
    <citation type="submission" date="2018-04" db="EMBL/GenBank/DDBJ databases">
        <title>Novel species isolated from glacier.</title>
        <authorList>
            <person name="Liu Q."/>
            <person name="Xin Y.-H."/>
        </authorList>
    </citation>
    <scope>NUCLEOTIDE SEQUENCE [LARGE SCALE GENOMIC DNA]</scope>
    <source>
        <strain evidence="6 7">GT1R17</strain>
    </source>
</reference>
<evidence type="ECO:0000313" key="7">
    <source>
        <dbReference type="Proteomes" id="UP000244248"/>
    </source>
</evidence>
<evidence type="ECO:0000256" key="1">
    <source>
        <dbReference type="ARBA" id="ARBA00010996"/>
    </source>
</evidence>